<evidence type="ECO:0000313" key="1">
    <source>
        <dbReference type="EMBL" id="PHZ16817.1"/>
    </source>
</evidence>
<gene>
    <name evidence="1" type="ORF">RHIMIDRAFT_234411</name>
</gene>
<keyword evidence="2" id="KW-1185">Reference proteome</keyword>
<dbReference type="EMBL" id="KZ303843">
    <property type="protein sequence ID" value="PHZ16817.1"/>
    <property type="molecule type" value="Genomic_DNA"/>
</dbReference>
<accession>A0A2G4T741</accession>
<dbReference type="AlphaFoldDB" id="A0A2G4T741"/>
<name>A0A2G4T741_RHIZD</name>
<sequence length="97" mass="11460">MLPQNLRPYVSNLKKHTKVSSNVSKGSPAQVTKITNQYHAFDQIRFIFYNYQQNEEKRKQKEVEKTDEKSTKKLRSYLRRKNVEDEPVFAAINVTVI</sequence>
<reference evidence="1" key="1">
    <citation type="submission" date="2014-05" db="EMBL/GenBank/DDBJ databases">
        <authorList>
            <consortium name="DOE Joint Genome Institute"/>
            <person name="Riley R."/>
            <person name="Mondo S.J."/>
            <person name="Sun H."/>
            <person name="Grigoriev I.V."/>
            <person name="Pawlowska A.T."/>
            <person name="Nordberg H.P."/>
            <person name="Cantor M.N."/>
            <person name="Hua S.X."/>
        </authorList>
    </citation>
    <scope>NUCLEOTIDE SEQUENCE</scope>
    <source>
        <strain evidence="1">ATCC 52813</strain>
    </source>
</reference>
<protein>
    <submittedName>
        <fullName evidence="1">Uncharacterized protein</fullName>
    </submittedName>
</protein>
<dbReference type="Proteomes" id="UP000242254">
    <property type="component" value="Unassembled WGS sequence"/>
</dbReference>
<evidence type="ECO:0000313" key="2">
    <source>
        <dbReference type="Proteomes" id="UP000242254"/>
    </source>
</evidence>
<reference evidence="1" key="2">
    <citation type="journal article" date="2016" name="Proc. Natl. Acad. Sci. U.S.A.">
        <title>Lipid metabolic changes in an early divergent fungus govern the establishment of a mutualistic symbiosis with endobacteria.</title>
        <authorList>
            <person name="Lastovetsky O.A."/>
            <person name="Gaspar M.L."/>
            <person name="Mondo S.J."/>
            <person name="LaButti K.M."/>
            <person name="Sandor L."/>
            <person name="Grigoriev I.V."/>
            <person name="Henry S.A."/>
            <person name="Pawlowska T.E."/>
        </authorList>
    </citation>
    <scope>NUCLEOTIDE SEQUENCE [LARGE SCALE GENOMIC DNA]</scope>
    <source>
        <strain evidence="1">ATCC 52813</strain>
    </source>
</reference>
<dbReference type="GeneID" id="35439140"/>
<organism evidence="1 2">
    <name type="scientific">Rhizopus microsporus ATCC 52813</name>
    <dbReference type="NCBI Taxonomy" id="1340429"/>
    <lineage>
        <taxon>Eukaryota</taxon>
        <taxon>Fungi</taxon>
        <taxon>Fungi incertae sedis</taxon>
        <taxon>Mucoromycota</taxon>
        <taxon>Mucoromycotina</taxon>
        <taxon>Mucoromycetes</taxon>
        <taxon>Mucorales</taxon>
        <taxon>Mucorineae</taxon>
        <taxon>Rhizopodaceae</taxon>
        <taxon>Rhizopus</taxon>
    </lineage>
</organism>
<proteinExistence type="predicted"/>
<dbReference type="RefSeq" id="XP_023470525.1">
    <property type="nucleotide sequence ID" value="XM_023608150.1"/>
</dbReference>